<name>A0A2Z2P0Y3_9GAMM</name>
<protein>
    <recommendedName>
        <fullName evidence="1">SnoaL-like domain-containing protein</fullName>
    </recommendedName>
</protein>
<dbReference type="Proteomes" id="UP000250079">
    <property type="component" value="Chromosome"/>
</dbReference>
<dbReference type="Gene3D" id="3.10.450.50">
    <property type="match status" value="1"/>
</dbReference>
<sequence>MNVASTAAESLVRDYLQAMEQRDLEKAQTFLANGFVMTFPGTGEMTSLSTLVDWSRSRYRYVRKTLAAVNIAHEPDGFVVFVHGSLSGEWPDGNTFSDIRFIDRFEVRNNRLERQDVWNDLANALS</sequence>
<dbReference type="RefSeq" id="WP_088919045.1">
    <property type="nucleotide sequence ID" value="NZ_CP018632.1"/>
</dbReference>
<dbReference type="EMBL" id="CP018632">
    <property type="protein sequence ID" value="ASJ73937.1"/>
    <property type="molecule type" value="Genomic_DNA"/>
</dbReference>
<gene>
    <name evidence="2" type="ORF">IMCC3135_19290</name>
</gene>
<evidence type="ECO:0000259" key="1">
    <source>
        <dbReference type="Pfam" id="PF12680"/>
    </source>
</evidence>
<dbReference type="AlphaFoldDB" id="A0A2Z2P0Y3"/>
<feature type="domain" description="SnoaL-like" evidence="1">
    <location>
        <begin position="12"/>
        <end position="112"/>
    </location>
</feature>
<evidence type="ECO:0000313" key="3">
    <source>
        <dbReference type="Proteomes" id="UP000250079"/>
    </source>
</evidence>
<dbReference type="SUPFAM" id="SSF54427">
    <property type="entry name" value="NTF2-like"/>
    <property type="match status" value="1"/>
</dbReference>
<organism evidence="2 3">
    <name type="scientific">Granulosicoccus antarcticus IMCC3135</name>
    <dbReference type="NCBI Taxonomy" id="1192854"/>
    <lineage>
        <taxon>Bacteria</taxon>
        <taxon>Pseudomonadati</taxon>
        <taxon>Pseudomonadota</taxon>
        <taxon>Gammaproteobacteria</taxon>
        <taxon>Chromatiales</taxon>
        <taxon>Granulosicoccaceae</taxon>
        <taxon>Granulosicoccus</taxon>
    </lineage>
</organism>
<dbReference type="OrthoDB" id="8635217at2"/>
<keyword evidence="3" id="KW-1185">Reference proteome</keyword>
<proteinExistence type="predicted"/>
<dbReference type="InterPro" id="IPR037401">
    <property type="entry name" value="SnoaL-like"/>
</dbReference>
<dbReference type="KEGG" id="gai:IMCC3135_19290"/>
<accession>A0A2Z2P0Y3</accession>
<dbReference type="InterPro" id="IPR032710">
    <property type="entry name" value="NTF2-like_dom_sf"/>
</dbReference>
<reference evidence="2 3" key="1">
    <citation type="submission" date="2016-12" db="EMBL/GenBank/DDBJ databases">
        <authorList>
            <person name="Song W.-J."/>
            <person name="Kurnit D.M."/>
        </authorList>
    </citation>
    <scope>NUCLEOTIDE SEQUENCE [LARGE SCALE GENOMIC DNA]</scope>
    <source>
        <strain evidence="2 3">IMCC3135</strain>
    </source>
</reference>
<evidence type="ECO:0000313" key="2">
    <source>
        <dbReference type="EMBL" id="ASJ73937.1"/>
    </source>
</evidence>
<dbReference type="Pfam" id="PF12680">
    <property type="entry name" value="SnoaL_2"/>
    <property type="match status" value="1"/>
</dbReference>